<sequence>MNPIKEWIMNSSMEDPQAVKDDFENRVARMAVDSQRLKDERHKSFSRTNKSFQKERKFSGFRNFYVANSQFKESEAGHCNSYEAAEYYHKEAARKKQEFLSEIAADEAGAKSP</sequence>
<evidence type="ECO:0000313" key="1">
    <source>
        <dbReference type="EMBL" id="CAD8410914.1"/>
    </source>
</evidence>
<proteinExistence type="predicted"/>
<organism evidence="1">
    <name type="scientific">Proboscia inermis</name>
    <dbReference type="NCBI Taxonomy" id="420281"/>
    <lineage>
        <taxon>Eukaryota</taxon>
        <taxon>Sar</taxon>
        <taxon>Stramenopiles</taxon>
        <taxon>Ochrophyta</taxon>
        <taxon>Bacillariophyta</taxon>
        <taxon>Coscinodiscophyceae</taxon>
        <taxon>Rhizosoleniophycidae</taxon>
        <taxon>Rhizosoleniales</taxon>
        <taxon>Rhizosoleniaceae</taxon>
        <taxon>Proboscia</taxon>
    </lineage>
</organism>
<name>A0A7S0C2P7_9STRA</name>
<dbReference type="AlphaFoldDB" id="A0A7S0C2P7"/>
<gene>
    <name evidence="1" type="ORF">PINE0816_LOCUS7037</name>
</gene>
<protein>
    <submittedName>
        <fullName evidence="1">Uncharacterized protein</fullName>
    </submittedName>
</protein>
<reference evidence="1" key="1">
    <citation type="submission" date="2021-01" db="EMBL/GenBank/DDBJ databases">
        <authorList>
            <person name="Corre E."/>
            <person name="Pelletier E."/>
            <person name="Niang G."/>
            <person name="Scheremetjew M."/>
            <person name="Finn R."/>
            <person name="Kale V."/>
            <person name="Holt S."/>
            <person name="Cochrane G."/>
            <person name="Meng A."/>
            <person name="Brown T."/>
            <person name="Cohen L."/>
        </authorList>
    </citation>
    <scope>NUCLEOTIDE SEQUENCE</scope>
    <source>
        <strain evidence="1">CCAP1064/1</strain>
    </source>
</reference>
<accession>A0A7S0C2P7</accession>
<dbReference type="EMBL" id="HBEL01014711">
    <property type="protein sequence ID" value="CAD8410914.1"/>
    <property type="molecule type" value="Transcribed_RNA"/>
</dbReference>